<comment type="caution">
    <text evidence="11">The sequence shown here is derived from an EMBL/GenBank/DDBJ whole genome shotgun (WGS) entry which is preliminary data.</text>
</comment>
<gene>
    <name evidence="11" type="ORF">HGM15179_012466</name>
</gene>
<keyword evidence="12" id="KW-1185">Reference proteome</keyword>
<dbReference type="GO" id="GO:0004523">
    <property type="term" value="F:RNA-DNA hybrid ribonuclease activity"/>
    <property type="evidence" value="ECO:0007669"/>
    <property type="project" value="UniProtKB-EC"/>
</dbReference>
<evidence type="ECO:0000256" key="1">
    <source>
        <dbReference type="ARBA" id="ARBA00010879"/>
    </source>
</evidence>
<proteinExistence type="inferred from homology"/>
<dbReference type="InterPro" id="IPR000477">
    <property type="entry name" value="RT_dom"/>
</dbReference>
<feature type="compositionally biased region" description="Polar residues" evidence="9">
    <location>
        <begin position="37"/>
        <end position="52"/>
    </location>
</feature>
<dbReference type="GO" id="GO:0003964">
    <property type="term" value="F:RNA-directed DNA polymerase activity"/>
    <property type="evidence" value="ECO:0007669"/>
    <property type="project" value="UniProtKB-KW"/>
</dbReference>
<evidence type="ECO:0000256" key="3">
    <source>
        <dbReference type="ARBA" id="ARBA00022679"/>
    </source>
</evidence>
<evidence type="ECO:0000256" key="5">
    <source>
        <dbReference type="ARBA" id="ARBA00022722"/>
    </source>
</evidence>
<evidence type="ECO:0000256" key="2">
    <source>
        <dbReference type="ARBA" id="ARBA00012180"/>
    </source>
</evidence>
<evidence type="ECO:0000256" key="7">
    <source>
        <dbReference type="ARBA" id="ARBA00022801"/>
    </source>
</evidence>
<name>A0A8K1LIA2_9PASS</name>
<dbReference type="GO" id="GO:0035613">
    <property type="term" value="F:RNA stem-loop binding"/>
    <property type="evidence" value="ECO:0007669"/>
    <property type="project" value="TreeGrafter"/>
</dbReference>
<evidence type="ECO:0000256" key="6">
    <source>
        <dbReference type="ARBA" id="ARBA00022759"/>
    </source>
</evidence>
<dbReference type="PROSITE" id="PS50878">
    <property type="entry name" value="RT_POL"/>
    <property type="match status" value="1"/>
</dbReference>
<keyword evidence="4" id="KW-0548">Nucleotidyltransferase</keyword>
<keyword evidence="6" id="KW-0255">Endonuclease</keyword>
<dbReference type="PANTHER" id="PTHR41694:SF3">
    <property type="entry name" value="RNA-DIRECTED DNA POLYMERASE-RELATED"/>
    <property type="match status" value="1"/>
</dbReference>
<evidence type="ECO:0000313" key="12">
    <source>
        <dbReference type="Proteomes" id="UP000796761"/>
    </source>
</evidence>
<dbReference type="PANTHER" id="PTHR41694">
    <property type="entry name" value="ENDOGENOUS RETROVIRUS GROUP K MEMBER POL PROTEIN"/>
    <property type="match status" value="1"/>
</dbReference>
<sequence length="220" mass="25011">MQPPPTWDVRQPSYDNPKWGGELLNPLPPWEAINFMAQPTTKSDTTTPSMQQEPPWENETLSEDKEQFAFSVVFPNGQHPNLRFQWKVLPQGIVNSPTICQITVDQVLAPIWYAEPTATIIQYMDDILIAAPSTSQVDRLINNNLPDLESKRIRNRKCKNKERTLCDLFGSPDHQLLCDSSANQDPLRHQNTPRHAATGRILAVDLKYHPDPTRNHVSAV</sequence>
<dbReference type="Proteomes" id="UP000796761">
    <property type="component" value="Unassembled WGS sequence"/>
</dbReference>
<reference evidence="11" key="1">
    <citation type="submission" date="2019-04" db="EMBL/GenBank/DDBJ databases">
        <title>Genome assembly of Zosterops borbonicus 15179.</title>
        <authorList>
            <person name="Leroy T."/>
            <person name="Anselmetti Y."/>
            <person name="Tilak M.-K."/>
            <person name="Nabholz B."/>
        </authorList>
    </citation>
    <scope>NUCLEOTIDE SEQUENCE</scope>
    <source>
        <strain evidence="11">HGM_15179</strain>
        <tissue evidence="11">Muscle</tissue>
    </source>
</reference>
<dbReference type="EC" id="3.1.26.4" evidence="2"/>
<evidence type="ECO:0000259" key="10">
    <source>
        <dbReference type="PROSITE" id="PS50878"/>
    </source>
</evidence>
<evidence type="ECO:0000313" key="11">
    <source>
        <dbReference type="EMBL" id="TRZ14643.1"/>
    </source>
</evidence>
<dbReference type="InterPro" id="IPR043128">
    <property type="entry name" value="Rev_trsase/Diguanyl_cyclase"/>
</dbReference>
<organism evidence="11 12">
    <name type="scientific">Zosterops borbonicus</name>
    <dbReference type="NCBI Taxonomy" id="364589"/>
    <lineage>
        <taxon>Eukaryota</taxon>
        <taxon>Metazoa</taxon>
        <taxon>Chordata</taxon>
        <taxon>Craniata</taxon>
        <taxon>Vertebrata</taxon>
        <taxon>Euteleostomi</taxon>
        <taxon>Archelosauria</taxon>
        <taxon>Archosauria</taxon>
        <taxon>Dinosauria</taxon>
        <taxon>Saurischia</taxon>
        <taxon>Theropoda</taxon>
        <taxon>Coelurosauria</taxon>
        <taxon>Aves</taxon>
        <taxon>Neognathae</taxon>
        <taxon>Neoaves</taxon>
        <taxon>Telluraves</taxon>
        <taxon>Australaves</taxon>
        <taxon>Passeriformes</taxon>
        <taxon>Sylvioidea</taxon>
        <taxon>Zosteropidae</taxon>
        <taxon>Zosterops</taxon>
    </lineage>
</organism>
<accession>A0A8K1LIA2</accession>
<dbReference type="InterPro" id="IPR043502">
    <property type="entry name" value="DNA/RNA_pol_sf"/>
</dbReference>
<dbReference type="AlphaFoldDB" id="A0A8K1LIA2"/>
<protein>
    <recommendedName>
        <fullName evidence="2">ribonuclease H</fullName>
        <ecNumber evidence="2">3.1.26.4</ecNumber>
    </recommendedName>
</protein>
<dbReference type="Gene3D" id="3.30.70.270">
    <property type="match status" value="1"/>
</dbReference>
<keyword evidence="7" id="KW-0378">Hydrolase</keyword>
<keyword evidence="5" id="KW-0540">Nuclease</keyword>
<dbReference type="Gene3D" id="3.10.10.10">
    <property type="entry name" value="HIV Type 1 Reverse Transcriptase, subunit A, domain 1"/>
    <property type="match status" value="1"/>
</dbReference>
<dbReference type="EMBL" id="SWJQ01000421">
    <property type="protein sequence ID" value="TRZ14643.1"/>
    <property type="molecule type" value="Genomic_DNA"/>
</dbReference>
<feature type="domain" description="Reverse transcriptase" evidence="10">
    <location>
        <begin position="1"/>
        <end position="173"/>
    </location>
</feature>
<dbReference type="Pfam" id="PF00078">
    <property type="entry name" value="RVT_1"/>
    <property type="match status" value="1"/>
</dbReference>
<feature type="region of interest" description="Disordered" evidence="9">
    <location>
        <begin position="36"/>
        <end position="61"/>
    </location>
</feature>
<keyword evidence="8" id="KW-0695">RNA-directed DNA polymerase</keyword>
<dbReference type="OrthoDB" id="6773263at2759"/>
<feature type="region of interest" description="Disordered" evidence="9">
    <location>
        <begin position="1"/>
        <end position="21"/>
    </location>
</feature>
<evidence type="ECO:0000256" key="8">
    <source>
        <dbReference type="ARBA" id="ARBA00022918"/>
    </source>
</evidence>
<comment type="similarity">
    <text evidence="1">Belongs to the beta type-B retroviral polymerase family. HERV class-II K(HML-2) pol subfamily.</text>
</comment>
<evidence type="ECO:0000256" key="9">
    <source>
        <dbReference type="SAM" id="MobiDB-lite"/>
    </source>
</evidence>
<dbReference type="SUPFAM" id="SSF56672">
    <property type="entry name" value="DNA/RNA polymerases"/>
    <property type="match status" value="1"/>
</dbReference>
<evidence type="ECO:0000256" key="4">
    <source>
        <dbReference type="ARBA" id="ARBA00022695"/>
    </source>
</evidence>
<keyword evidence="3" id="KW-0808">Transferase</keyword>